<reference evidence="5" key="1">
    <citation type="submission" date="2015-05" db="UniProtKB">
        <authorList>
            <consortium name="EnsemblMetazoa"/>
        </authorList>
    </citation>
    <scope>IDENTIFICATION</scope>
</reference>
<dbReference type="InterPro" id="IPR012674">
    <property type="entry name" value="Calycin"/>
</dbReference>
<dbReference type="Gene3D" id="2.40.128.20">
    <property type="match status" value="1"/>
</dbReference>
<name>T1HVP7_RHOPR</name>
<dbReference type="Pfam" id="PF03973">
    <property type="entry name" value="Triabin"/>
    <property type="match status" value="1"/>
</dbReference>
<evidence type="ECO:0000256" key="3">
    <source>
        <dbReference type="ARBA" id="ARBA00022729"/>
    </source>
</evidence>
<dbReference type="EnsemblMetazoa" id="RPRC008117-RA">
    <property type="protein sequence ID" value="RPRC008117-PA"/>
    <property type="gene ID" value="RPRC008117"/>
</dbReference>
<proteinExistence type="inferred from homology"/>
<evidence type="ECO:0000256" key="2">
    <source>
        <dbReference type="ARBA" id="ARBA00022525"/>
    </source>
</evidence>
<dbReference type="EMBL" id="ACPB03035159">
    <property type="status" value="NOT_ANNOTATED_CDS"/>
    <property type="molecule type" value="Genomic_DNA"/>
</dbReference>
<comment type="similarity">
    <text evidence="4">Belongs to the calycin superfamily. Triabin family.</text>
</comment>
<dbReference type="HOGENOM" id="CLU_2910828_0_0_1"/>
<evidence type="ECO:0000313" key="6">
    <source>
        <dbReference type="Proteomes" id="UP000015103"/>
    </source>
</evidence>
<evidence type="ECO:0000256" key="4">
    <source>
        <dbReference type="ARBA" id="ARBA00034121"/>
    </source>
</evidence>
<keyword evidence="2" id="KW-0964">Secreted</keyword>
<dbReference type="VEuPathDB" id="VectorBase:RPRC008117"/>
<evidence type="ECO:0000256" key="1">
    <source>
        <dbReference type="ARBA" id="ARBA00004613"/>
    </source>
</evidence>
<evidence type="ECO:0000313" key="5">
    <source>
        <dbReference type="EnsemblMetazoa" id="RPRC008117-PA"/>
    </source>
</evidence>
<dbReference type="GO" id="GO:0005576">
    <property type="term" value="C:extracellular region"/>
    <property type="evidence" value="ECO:0007669"/>
    <property type="project" value="UniProtKB-SubCell"/>
</dbReference>
<dbReference type="Proteomes" id="UP000015103">
    <property type="component" value="Unassembled WGS sequence"/>
</dbReference>
<evidence type="ECO:0008006" key="7">
    <source>
        <dbReference type="Google" id="ProtNLM"/>
    </source>
</evidence>
<dbReference type="GO" id="GO:0030682">
    <property type="term" value="P:symbiont-mediated perturbation of host defenses"/>
    <property type="evidence" value="ECO:0007669"/>
    <property type="project" value="InterPro"/>
</dbReference>
<dbReference type="InParanoid" id="T1HVP7"/>
<keyword evidence="3" id="KW-0732">Signal</keyword>
<dbReference type="InterPro" id="IPR005657">
    <property type="entry name" value="Triabi/Procalin"/>
</dbReference>
<protein>
    <recommendedName>
        <fullName evidence="7">Salivary lipocalin</fullName>
    </recommendedName>
</protein>
<comment type="subcellular location">
    <subcellularLocation>
        <location evidence="1">Secreted</location>
    </subcellularLocation>
</comment>
<dbReference type="AlphaFoldDB" id="T1HVP7"/>
<accession>T1HVP7</accession>
<dbReference type="SUPFAM" id="SSF50814">
    <property type="entry name" value="Lipocalins"/>
    <property type="match status" value="1"/>
</dbReference>
<dbReference type="EMBL" id="ACPB03035160">
    <property type="status" value="NOT_ANNOTATED_CDS"/>
    <property type="molecule type" value="Genomic_DNA"/>
</dbReference>
<organism evidence="5 6">
    <name type="scientific">Rhodnius prolixus</name>
    <name type="common">Triatomid bug</name>
    <dbReference type="NCBI Taxonomy" id="13249"/>
    <lineage>
        <taxon>Eukaryota</taxon>
        <taxon>Metazoa</taxon>
        <taxon>Ecdysozoa</taxon>
        <taxon>Arthropoda</taxon>
        <taxon>Hexapoda</taxon>
        <taxon>Insecta</taxon>
        <taxon>Pterygota</taxon>
        <taxon>Neoptera</taxon>
        <taxon>Paraneoptera</taxon>
        <taxon>Hemiptera</taxon>
        <taxon>Heteroptera</taxon>
        <taxon>Panheteroptera</taxon>
        <taxon>Cimicomorpha</taxon>
        <taxon>Reduviidae</taxon>
        <taxon>Triatominae</taxon>
        <taxon>Rhodnius</taxon>
    </lineage>
</organism>
<sequence>GDFEYTLFMAPIATDYQTYGLVYVCQKTPTIGENIFIFNRQSTTEIPNEAKTRLKENCQKTV</sequence>
<keyword evidence="6" id="KW-1185">Reference proteome</keyword>